<dbReference type="InterPro" id="IPR010435">
    <property type="entry name" value="C5a/SBT2-like_Fn3"/>
</dbReference>
<dbReference type="SUPFAM" id="SSF52743">
    <property type="entry name" value="Subtilisin-like"/>
    <property type="match status" value="1"/>
</dbReference>
<dbReference type="InterPro" id="IPR015500">
    <property type="entry name" value="Peptidase_S8_subtilisin-rel"/>
</dbReference>
<dbReference type="GO" id="GO:0004252">
    <property type="term" value="F:serine-type endopeptidase activity"/>
    <property type="evidence" value="ECO:0007669"/>
    <property type="project" value="UniProtKB-UniRule"/>
</dbReference>
<feature type="compositionally biased region" description="Polar residues" evidence="11">
    <location>
        <begin position="1583"/>
        <end position="1607"/>
    </location>
</feature>
<comment type="similarity">
    <text evidence="1 9 10">Belongs to the peptidase S8 family.</text>
</comment>
<dbReference type="EC" id="3.4.21.110" evidence="17"/>
<keyword evidence="2" id="KW-0964">Secreted</keyword>
<evidence type="ECO:0000259" key="16">
    <source>
        <dbReference type="Pfam" id="PF06280"/>
    </source>
</evidence>
<dbReference type="InterPro" id="IPR005877">
    <property type="entry name" value="YSIRK_signal_dom"/>
</dbReference>
<dbReference type="CDD" id="cd02133">
    <property type="entry name" value="PA_C5a_like"/>
    <property type="match status" value="1"/>
</dbReference>
<dbReference type="Gene3D" id="2.60.40.10">
    <property type="entry name" value="Immunoglobulins"/>
    <property type="match status" value="2"/>
</dbReference>
<dbReference type="CDD" id="cd07475">
    <property type="entry name" value="Peptidases_S8_C5a_Peptidase"/>
    <property type="match status" value="1"/>
</dbReference>
<dbReference type="Pfam" id="PF00082">
    <property type="entry name" value="Peptidase_S8"/>
    <property type="match status" value="1"/>
</dbReference>
<dbReference type="NCBIfam" id="TIGR01168">
    <property type="entry name" value="YSIRK_signal"/>
    <property type="match status" value="1"/>
</dbReference>
<feature type="domain" description="PA" evidence="14">
    <location>
        <begin position="469"/>
        <end position="542"/>
    </location>
</feature>
<accession>A0A380JX25</accession>
<proteinExistence type="inferred from homology"/>
<dbReference type="Gene3D" id="3.50.30.30">
    <property type="match status" value="1"/>
</dbReference>
<gene>
    <name evidence="17" type="primary">scpA_2</name>
    <name evidence="17" type="ORF">NCTC4670_01906</name>
</gene>
<dbReference type="NCBIfam" id="TIGR01167">
    <property type="entry name" value="LPXTG_anchor"/>
    <property type="match status" value="1"/>
</dbReference>
<dbReference type="PRINTS" id="PR00723">
    <property type="entry name" value="SUBTILISIN"/>
</dbReference>
<sequence>MEKKQRFSLRKHKLGTVSVLIGSLLFLATSSVSAEEVTTSSLTDNVGVTQLPAQEHQAKESPVLAVPITKDSDMAGEVGVEVGKGAQPPIESATQEDNRTNKGGEATDTQQTSELPPVNSDVHDWVKTKGAWDRGFKGQGKVIAIIDTGIDANHQAMRLTDVSAAKVTSKEAMEERKKAAGIQYGVWLTDKVIFAHNYVENNDKVKEVKFDLFGEEDLEGLDIKVDVQKVKSSKYYLPQAVESPKETVIKIEDIQGSLEIDWPEIDDDTKYESHGMHVTGIAAGNGIEAAATGERFLGIAPEAQVMFMRVFANDVMGTGDSLFIKAIEDAVALGADAINLSLGSANGSQLSGNRALMEAIEKAKQAGVSVVVAAGNERAFGSDHDDPFVTNPDYGLVGSPSTGRTPTSVAAINNKWVIERLMTVEGLQDRADLNNGKAIYAESVDFKDIKNNLGYDLSYPFVYIEQLTEAGYTAKDVKDKIVLIERDPEKTYDDMIAQAKAHGAIGVVMFNNVPGQANRLVRLSSAGMVLPLAFISHEFGKAMSTLNGNGTGNLMFDSSLSKAPSQKGNEMNHFSNWGLTSDGYLKPDVTAPGGDIYSTYNDNHYGSQTGTSMAAPQIAGASLLIKQYLEQIKPDLPKDQVADLVKNIMMSNAQVHVNPATNVTTSPRQQGAGLLNLEAAVSSGLYLTGKNNYGSISLGNVTDSFSFEVTVHNLSQEAKSLRYETELLTDKVNPEEGRFTLTSRLLKTYPGEVIEVPANGQKTITITLDASAFTEELSQQMPNGYYLEGFVRFVDSNNQQNNQVTIPFVGFKGKFENLAVVEESIYQLKAKGEKGFYFDESGPKDDIYVGKHFTGLVTLGTDTNVSTATISDNGLHTLGTFRNQDGKFILGRNNQGQPVLAISPNGDNHQDFAAFTAVFLRKYQGLRVSVYQASDKEHQSPLWVSSKSFKGDKNFNSDIRFAKSTTLLETEFSGKSSTGADLPDGHYHYVVSYYPDVVGAKRQEMTFELILDRQKPLLNQATFDPRTNQFSPTAIEDLGPSGVLRDSVFYLETKDNKPYTISINNGYKYVSVADNKQFVARQADGSFILPLDKAELGNFYYMVEDFAGNIAIAKLGDHLPKTIGNDLVPLTLTDGNYQKKVGYEDNLDMVATDTGLVTNQAQLAVSHRNRPHSQLVTLNQDFFISPNDDGNKDFVAFKGLPNKTYNNLQVTVFAAEDQQRLTPIWFSQPGGDLSDIESTAWRGITAGGEKILSGSYQYVITYHDDNNHAQEEVFKVSVNHNKPILTQGSFRKDDDVEFFTPGQPQAISSTGIARVEVFYLTKKNGRPFDVTESQHSVTVSDNKVQIPQNEDGSYTISTVEGVSLGDYYYLVEDKSGNIAFTTLQNLRAVGQGKGVLSLALDVNALEGKYPISFTYLVRDAAGKPIETLDYFNHSANSLILPFGQYTVELLTYDTNLVELQSDKVVSFTLTEDNPFQHIAFAMAKMDSSQVTVHFDRLLPEGSQVSLKTPQGHLIPLNQSLYVPKAYGKTVRDGSYQLVVTLPKGYRIEGETRVQAKQNEVHELVLRLVKDASEQLLVSDDHQQGLTSVETNTESSAVPTMVSPSQNQKKSEAAVQLPTTGDKALVKWSILGFLLISLAALFSRKKID</sequence>
<dbReference type="PROSITE" id="PS00136">
    <property type="entry name" value="SUBTILASE_ASP"/>
    <property type="match status" value="1"/>
</dbReference>
<evidence type="ECO:0000256" key="7">
    <source>
        <dbReference type="ARBA" id="ARBA00022825"/>
    </source>
</evidence>
<feature type="region of interest" description="Disordered" evidence="11">
    <location>
        <begin position="82"/>
        <end position="121"/>
    </location>
</feature>
<dbReference type="InterPro" id="IPR023828">
    <property type="entry name" value="Peptidase_S8_Ser-AS"/>
</dbReference>
<evidence type="ECO:0000256" key="5">
    <source>
        <dbReference type="ARBA" id="ARBA00022737"/>
    </source>
</evidence>
<feature type="active site" description="Charge relay system" evidence="8 9">
    <location>
        <position position="612"/>
    </location>
</feature>
<dbReference type="PROSITE" id="PS00138">
    <property type="entry name" value="SUBTILASE_SER"/>
    <property type="match status" value="1"/>
</dbReference>
<evidence type="ECO:0000259" key="15">
    <source>
        <dbReference type="Pfam" id="PF04650"/>
    </source>
</evidence>
<dbReference type="PROSITE" id="PS00137">
    <property type="entry name" value="SUBTILASE_HIS"/>
    <property type="match status" value="1"/>
</dbReference>
<dbReference type="Pfam" id="PF06280">
    <property type="entry name" value="fn3_5"/>
    <property type="match status" value="1"/>
</dbReference>
<feature type="domain" description="C5a peptidase/Subtilisin-like protease SBT2-like Fn3-like" evidence="16">
    <location>
        <begin position="696"/>
        <end position="809"/>
    </location>
</feature>
<dbReference type="Pfam" id="PF04650">
    <property type="entry name" value="YSIRK_signal"/>
    <property type="match status" value="1"/>
</dbReference>
<evidence type="ECO:0000256" key="8">
    <source>
        <dbReference type="PIRSR" id="PIRSR615500-1"/>
    </source>
</evidence>
<evidence type="ECO:0000313" key="18">
    <source>
        <dbReference type="Proteomes" id="UP000254797"/>
    </source>
</evidence>
<evidence type="ECO:0000259" key="14">
    <source>
        <dbReference type="Pfam" id="PF02225"/>
    </source>
</evidence>
<evidence type="ECO:0000256" key="6">
    <source>
        <dbReference type="ARBA" id="ARBA00022801"/>
    </source>
</evidence>
<dbReference type="InterPro" id="IPR023827">
    <property type="entry name" value="Peptidase_S8_Asp-AS"/>
</dbReference>
<dbReference type="InterPro" id="IPR013783">
    <property type="entry name" value="Ig-like_fold"/>
</dbReference>
<dbReference type="PROSITE" id="PS51892">
    <property type="entry name" value="SUBTILASE"/>
    <property type="match status" value="1"/>
</dbReference>
<dbReference type="InterPro" id="IPR051048">
    <property type="entry name" value="Peptidase_S8/S53_subtilisin"/>
</dbReference>
<dbReference type="PANTHER" id="PTHR43399">
    <property type="entry name" value="SUBTILISIN-RELATED"/>
    <property type="match status" value="1"/>
</dbReference>
<feature type="active site" description="Charge relay system" evidence="8 9">
    <location>
        <position position="274"/>
    </location>
</feature>
<dbReference type="RefSeq" id="WP_115246613.1">
    <property type="nucleotide sequence ID" value="NZ_UHFG01000004.1"/>
</dbReference>
<evidence type="ECO:0000256" key="11">
    <source>
        <dbReference type="SAM" id="MobiDB-lite"/>
    </source>
</evidence>
<dbReference type="InterPro" id="IPR003137">
    <property type="entry name" value="PA_domain"/>
</dbReference>
<dbReference type="Gene3D" id="3.40.50.200">
    <property type="entry name" value="Peptidase S8/S53 domain"/>
    <property type="match status" value="1"/>
</dbReference>
<evidence type="ECO:0000313" key="17">
    <source>
        <dbReference type="EMBL" id="SUN51255.1"/>
    </source>
</evidence>
<dbReference type="EMBL" id="UHFG01000004">
    <property type="protein sequence ID" value="SUN51255.1"/>
    <property type="molecule type" value="Genomic_DNA"/>
</dbReference>
<feature type="region of interest" description="Disordered" evidence="11">
    <location>
        <begin position="1580"/>
        <end position="1614"/>
    </location>
</feature>
<evidence type="ECO:0000256" key="9">
    <source>
        <dbReference type="PROSITE-ProRule" id="PRU01240"/>
    </source>
</evidence>
<evidence type="ECO:0000256" key="1">
    <source>
        <dbReference type="ARBA" id="ARBA00011073"/>
    </source>
</evidence>
<evidence type="ECO:0000256" key="3">
    <source>
        <dbReference type="ARBA" id="ARBA00022670"/>
    </source>
</evidence>
<evidence type="ECO:0000259" key="13">
    <source>
        <dbReference type="Pfam" id="PF00082"/>
    </source>
</evidence>
<dbReference type="GO" id="GO:0016020">
    <property type="term" value="C:membrane"/>
    <property type="evidence" value="ECO:0007669"/>
    <property type="project" value="InterPro"/>
</dbReference>
<feature type="chain" id="PRO_5016987621" evidence="12">
    <location>
        <begin position="35"/>
        <end position="1647"/>
    </location>
</feature>
<dbReference type="InterPro" id="IPR034216">
    <property type="entry name" value="C5a_Peptidase"/>
</dbReference>
<feature type="active site" description="Charge relay system" evidence="8 9">
    <location>
        <position position="147"/>
    </location>
</feature>
<keyword evidence="7 9" id="KW-0720">Serine protease</keyword>
<keyword evidence="6 9" id="KW-0378">Hydrolase</keyword>
<dbReference type="GO" id="GO:0006508">
    <property type="term" value="P:proteolysis"/>
    <property type="evidence" value="ECO:0007669"/>
    <property type="project" value="UniProtKB-KW"/>
</dbReference>
<dbReference type="InterPro" id="IPR000209">
    <property type="entry name" value="Peptidase_S8/S53_dom"/>
</dbReference>
<organism evidence="17 18">
    <name type="scientific">Streptococcus dysgalactiae subsp. dysgalactiae</name>
    <dbReference type="NCBI Taxonomy" id="99822"/>
    <lineage>
        <taxon>Bacteria</taxon>
        <taxon>Bacillati</taxon>
        <taxon>Bacillota</taxon>
        <taxon>Bacilli</taxon>
        <taxon>Lactobacillales</taxon>
        <taxon>Streptococcaceae</taxon>
        <taxon>Streptococcus</taxon>
    </lineage>
</organism>
<dbReference type="Proteomes" id="UP000254797">
    <property type="component" value="Unassembled WGS sequence"/>
</dbReference>
<feature type="domain" description="Peptidase S8/S53" evidence="13">
    <location>
        <begin position="138"/>
        <end position="673"/>
    </location>
</feature>
<dbReference type="InterPro" id="IPR036852">
    <property type="entry name" value="Peptidase_S8/S53_dom_sf"/>
</dbReference>
<evidence type="ECO:0000256" key="10">
    <source>
        <dbReference type="RuleBase" id="RU003355"/>
    </source>
</evidence>
<feature type="signal peptide" evidence="12">
    <location>
        <begin position="1"/>
        <end position="34"/>
    </location>
</feature>
<keyword evidence="3 9" id="KW-0645">Protease</keyword>
<dbReference type="Gene3D" id="2.60.40.1710">
    <property type="entry name" value="Subtilisin-like superfamily"/>
    <property type="match status" value="1"/>
</dbReference>
<dbReference type="InterPro" id="IPR046450">
    <property type="entry name" value="PA_dom_sf"/>
</dbReference>
<evidence type="ECO:0000256" key="12">
    <source>
        <dbReference type="SAM" id="SignalP"/>
    </source>
</evidence>
<name>A0A380JX25_STRDY</name>
<keyword evidence="4 12" id="KW-0732">Signal</keyword>
<dbReference type="SUPFAM" id="SSF52025">
    <property type="entry name" value="PA domain"/>
    <property type="match status" value="1"/>
</dbReference>
<keyword evidence="5" id="KW-0677">Repeat</keyword>
<feature type="domain" description="YSIRK Gram-positive signal peptide" evidence="15">
    <location>
        <begin position="2"/>
        <end position="27"/>
    </location>
</feature>
<dbReference type="Pfam" id="PF02225">
    <property type="entry name" value="PA"/>
    <property type="match status" value="1"/>
</dbReference>
<evidence type="ECO:0000256" key="2">
    <source>
        <dbReference type="ARBA" id="ARBA00022525"/>
    </source>
</evidence>
<dbReference type="InterPro" id="IPR022398">
    <property type="entry name" value="Peptidase_S8_His-AS"/>
</dbReference>
<evidence type="ECO:0000256" key="4">
    <source>
        <dbReference type="ARBA" id="ARBA00022729"/>
    </source>
</evidence>
<protein>
    <submittedName>
        <fullName evidence="17">LPXTG-motif cell wall anchor domain protein</fullName>
        <ecNumber evidence="17">3.4.21.110</ecNumber>
    </submittedName>
</protein>
<dbReference type="PANTHER" id="PTHR43399:SF4">
    <property type="entry name" value="CELL WALL-ASSOCIATED PROTEASE"/>
    <property type="match status" value="1"/>
</dbReference>
<reference evidence="17 18" key="1">
    <citation type="submission" date="2018-06" db="EMBL/GenBank/DDBJ databases">
        <authorList>
            <consortium name="Pathogen Informatics"/>
            <person name="Doyle S."/>
        </authorList>
    </citation>
    <scope>NUCLEOTIDE SEQUENCE [LARGE SCALE GENOMIC DNA]</scope>
    <source>
        <strain evidence="17 18">NCTC4670</strain>
    </source>
</reference>